<dbReference type="eggNOG" id="COG0328">
    <property type="taxonomic scope" value="Bacteria"/>
</dbReference>
<dbReference type="STRING" id="525909.Afer_0714"/>
<dbReference type="PANTHER" id="PTHR10642">
    <property type="entry name" value="RIBONUCLEASE H1"/>
    <property type="match status" value="1"/>
</dbReference>
<gene>
    <name evidence="10" type="primary">rnhA</name>
    <name evidence="12" type="ordered locus">Afer_0714</name>
</gene>
<evidence type="ECO:0000256" key="3">
    <source>
        <dbReference type="ARBA" id="ARBA00011245"/>
    </source>
</evidence>
<dbReference type="InterPro" id="IPR036397">
    <property type="entry name" value="RNaseH_sf"/>
</dbReference>
<dbReference type="EC" id="3.1.26.4" evidence="4 10"/>
<comment type="similarity">
    <text evidence="2 10">Belongs to the RNase H family.</text>
</comment>
<evidence type="ECO:0000256" key="2">
    <source>
        <dbReference type="ARBA" id="ARBA00005300"/>
    </source>
</evidence>
<dbReference type="GO" id="GO:0004523">
    <property type="term" value="F:RNA-DNA hybrid ribonuclease activity"/>
    <property type="evidence" value="ECO:0007669"/>
    <property type="project" value="UniProtKB-UniRule"/>
</dbReference>
<feature type="binding site" evidence="10">
    <location>
        <position position="10"/>
    </location>
    <ligand>
        <name>Mg(2+)</name>
        <dbReference type="ChEBI" id="CHEBI:18420"/>
        <label>1</label>
    </ligand>
</feature>
<evidence type="ECO:0000256" key="6">
    <source>
        <dbReference type="ARBA" id="ARBA00022723"/>
    </source>
</evidence>
<dbReference type="HAMAP" id="MF_00042">
    <property type="entry name" value="RNase_H"/>
    <property type="match status" value="1"/>
</dbReference>
<evidence type="ECO:0000256" key="10">
    <source>
        <dbReference type="HAMAP-Rule" id="MF_00042"/>
    </source>
</evidence>
<comment type="function">
    <text evidence="10">Endonuclease that specifically degrades the RNA of RNA-DNA hybrids.</text>
</comment>
<name>C7LY56_ACIFD</name>
<keyword evidence="6 10" id="KW-0479">Metal-binding</keyword>
<comment type="subunit">
    <text evidence="3 10">Monomer.</text>
</comment>
<comment type="cofactor">
    <cofactor evidence="10">
        <name>Mg(2+)</name>
        <dbReference type="ChEBI" id="CHEBI:18420"/>
    </cofactor>
    <text evidence="10">Binds 1 Mg(2+) ion per subunit. May bind a second metal ion at a regulatory site, or after substrate binding.</text>
</comment>
<reference evidence="12 13" key="1">
    <citation type="journal article" date="2009" name="Stand. Genomic Sci.">
        <title>Complete genome sequence of Acidimicrobium ferrooxidans type strain (ICP).</title>
        <authorList>
            <person name="Clum A."/>
            <person name="Nolan M."/>
            <person name="Lang E."/>
            <person name="Glavina Del Rio T."/>
            <person name="Tice H."/>
            <person name="Copeland A."/>
            <person name="Cheng J.F."/>
            <person name="Lucas S."/>
            <person name="Chen F."/>
            <person name="Bruce D."/>
            <person name="Goodwin L."/>
            <person name="Pitluck S."/>
            <person name="Ivanova N."/>
            <person name="Mavrommatis K."/>
            <person name="Mikhailova N."/>
            <person name="Pati A."/>
            <person name="Chen A."/>
            <person name="Palaniappan K."/>
            <person name="Goker M."/>
            <person name="Spring S."/>
            <person name="Land M."/>
            <person name="Hauser L."/>
            <person name="Chang Y.J."/>
            <person name="Jeffries C.C."/>
            <person name="Chain P."/>
            <person name="Bristow J."/>
            <person name="Eisen J.A."/>
            <person name="Markowitz V."/>
            <person name="Hugenholtz P."/>
            <person name="Kyrpides N.C."/>
            <person name="Klenk H.P."/>
            <person name="Lapidus A."/>
        </authorList>
    </citation>
    <scope>NUCLEOTIDE SEQUENCE [LARGE SCALE GENOMIC DNA]</scope>
    <source>
        <strain evidence="13">DSM 10331 / JCM 15462 / NBRC 103882 / ICP</strain>
    </source>
</reference>
<keyword evidence="13" id="KW-1185">Reference proteome</keyword>
<dbReference type="CDD" id="cd09278">
    <property type="entry name" value="RNase_HI_prokaryote_like"/>
    <property type="match status" value="1"/>
</dbReference>
<dbReference type="PANTHER" id="PTHR10642:SF26">
    <property type="entry name" value="RIBONUCLEASE H1"/>
    <property type="match status" value="1"/>
</dbReference>
<dbReference type="GO" id="GO:0005737">
    <property type="term" value="C:cytoplasm"/>
    <property type="evidence" value="ECO:0007669"/>
    <property type="project" value="UniProtKB-SubCell"/>
</dbReference>
<keyword evidence="7 10" id="KW-0255">Endonuclease</keyword>
<protein>
    <recommendedName>
        <fullName evidence="4 10">Ribonuclease H</fullName>
        <shortName evidence="10">RNase H</shortName>
        <ecNumber evidence="4 10">3.1.26.4</ecNumber>
    </recommendedName>
</protein>
<keyword evidence="10" id="KW-0963">Cytoplasm</keyword>
<dbReference type="RefSeq" id="WP_015798153.1">
    <property type="nucleotide sequence ID" value="NC_013124.1"/>
</dbReference>
<evidence type="ECO:0000256" key="1">
    <source>
        <dbReference type="ARBA" id="ARBA00000077"/>
    </source>
</evidence>
<dbReference type="InterPro" id="IPR002156">
    <property type="entry name" value="RNaseH_domain"/>
</dbReference>
<accession>C7LY56</accession>
<dbReference type="GO" id="GO:0043137">
    <property type="term" value="P:DNA replication, removal of RNA primer"/>
    <property type="evidence" value="ECO:0007669"/>
    <property type="project" value="TreeGrafter"/>
</dbReference>
<comment type="catalytic activity">
    <reaction evidence="1 10">
        <text>Endonucleolytic cleavage to 5'-phosphomonoester.</text>
        <dbReference type="EC" id="3.1.26.4"/>
    </reaction>
</comment>
<dbReference type="KEGG" id="afo:Afer_0714"/>
<evidence type="ECO:0000259" key="11">
    <source>
        <dbReference type="PROSITE" id="PS50879"/>
    </source>
</evidence>
<dbReference type="HOGENOM" id="CLU_030894_6_0_11"/>
<dbReference type="PROSITE" id="PS50879">
    <property type="entry name" value="RNASE_H_1"/>
    <property type="match status" value="1"/>
</dbReference>
<keyword evidence="8 10" id="KW-0378">Hydrolase</keyword>
<sequence>MAVERLVYTDGACLGNPGPGGWAWFEPLTGRRASGSEAQTTNQRMELTAVLRALEADPAPLVLVRSDSQYVVRCFQERWWARWRQNGFRNAKGQPVSNRDLWELVLRLVLDEGRSVRFEWVRGHAGDPGNEEVDRLAQAAARAVARGV</sequence>
<evidence type="ECO:0000256" key="4">
    <source>
        <dbReference type="ARBA" id="ARBA00012180"/>
    </source>
</evidence>
<keyword evidence="5 10" id="KW-0540">Nuclease</keyword>
<evidence type="ECO:0000256" key="9">
    <source>
        <dbReference type="ARBA" id="ARBA00022842"/>
    </source>
</evidence>
<feature type="binding site" evidence="10">
    <location>
        <position position="10"/>
    </location>
    <ligand>
        <name>Mg(2+)</name>
        <dbReference type="ChEBI" id="CHEBI:18420"/>
        <label>2</label>
    </ligand>
</feature>
<dbReference type="Gene3D" id="3.30.420.10">
    <property type="entry name" value="Ribonuclease H-like superfamily/Ribonuclease H"/>
    <property type="match status" value="1"/>
</dbReference>
<evidence type="ECO:0000256" key="7">
    <source>
        <dbReference type="ARBA" id="ARBA00022759"/>
    </source>
</evidence>
<dbReference type="EMBL" id="CP001631">
    <property type="protein sequence ID" value="ACU53664.1"/>
    <property type="molecule type" value="Genomic_DNA"/>
</dbReference>
<dbReference type="InterPro" id="IPR022892">
    <property type="entry name" value="RNaseHI"/>
</dbReference>
<evidence type="ECO:0000313" key="13">
    <source>
        <dbReference type="Proteomes" id="UP000000771"/>
    </source>
</evidence>
<comment type="subcellular location">
    <subcellularLocation>
        <location evidence="10">Cytoplasm</location>
    </subcellularLocation>
</comment>
<dbReference type="GO" id="GO:0003676">
    <property type="term" value="F:nucleic acid binding"/>
    <property type="evidence" value="ECO:0007669"/>
    <property type="project" value="InterPro"/>
</dbReference>
<feature type="binding site" evidence="10">
    <location>
        <position position="134"/>
    </location>
    <ligand>
        <name>Mg(2+)</name>
        <dbReference type="ChEBI" id="CHEBI:18420"/>
        <label>2</label>
    </ligand>
</feature>
<dbReference type="Proteomes" id="UP000000771">
    <property type="component" value="Chromosome"/>
</dbReference>
<dbReference type="InterPro" id="IPR050092">
    <property type="entry name" value="RNase_H"/>
</dbReference>
<keyword evidence="9 10" id="KW-0460">Magnesium</keyword>
<feature type="binding site" evidence="10">
    <location>
        <position position="46"/>
    </location>
    <ligand>
        <name>Mg(2+)</name>
        <dbReference type="ChEBI" id="CHEBI:18420"/>
        <label>1</label>
    </ligand>
</feature>
<dbReference type="AlphaFoldDB" id="C7LY56"/>
<organism evidence="12 13">
    <name type="scientific">Acidimicrobium ferrooxidans (strain DSM 10331 / JCM 15462 / NBRC 103882 / ICP)</name>
    <dbReference type="NCBI Taxonomy" id="525909"/>
    <lineage>
        <taxon>Bacteria</taxon>
        <taxon>Bacillati</taxon>
        <taxon>Actinomycetota</taxon>
        <taxon>Acidimicrobiia</taxon>
        <taxon>Acidimicrobiales</taxon>
        <taxon>Acidimicrobiaceae</taxon>
        <taxon>Acidimicrobium</taxon>
    </lineage>
</organism>
<dbReference type="GO" id="GO:0000287">
    <property type="term" value="F:magnesium ion binding"/>
    <property type="evidence" value="ECO:0007669"/>
    <property type="project" value="UniProtKB-UniRule"/>
</dbReference>
<dbReference type="InterPro" id="IPR012337">
    <property type="entry name" value="RNaseH-like_sf"/>
</dbReference>
<proteinExistence type="inferred from homology"/>
<feature type="domain" description="RNase H type-1" evidence="11">
    <location>
        <begin position="1"/>
        <end position="142"/>
    </location>
</feature>
<evidence type="ECO:0000313" key="12">
    <source>
        <dbReference type="EMBL" id="ACU53664.1"/>
    </source>
</evidence>
<dbReference type="SUPFAM" id="SSF53098">
    <property type="entry name" value="Ribonuclease H-like"/>
    <property type="match status" value="1"/>
</dbReference>
<evidence type="ECO:0000256" key="5">
    <source>
        <dbReference type="ARBA" id="ARBA00022722"/>
    </source>
</evidence>
<dbReference type="OrthoDB" id="7845843at2"/>
<evidence type="ECO:0000256" key="8">
    <source>
        <dbReference type="ARBA" id="ARBA00022801"/>
    </source>
</evidence>
<dbReference type="Pfam" id="PF00075">
    <property type="entry name" value="RNase_H"/>
    <property type="match status" value="1"/>
</dbReference>
<feature type="binding site" evidence="10">
    <location>
        <position position="67"/>
    </location>
    <ligand>
        <name>Mg(2+)</name>
        <dbReference type="ChEBI" id="CHEBI:18420"/>
        <label>1</label>
    </ligand>
</feature>